<keyword evidence="2 8" id="KW-0963">Cytoplasm</keyword>
<comment type="function">
    <text evidence="8 10">Plays an essential role in the initiation and regulation of chromosomal replication. ATP-DnaA binds to the origin of replication (oriC) to initiate formation of the DNA replication initiation complex once per cell cycle. Binds the DnaA box (a 9 base pair repeat at the origin) and separates the double-stranded (ds)DNA. Forms a right-handed helical filament on oriC DNA; dsDNA binds to the exterior of the filament while single-stranded (ss)DNA is stabiized in the filament's interior. The ATP-DnaA-oriC complex binds and stabilizes one strand of the AT-rich DNA unwinding element (DUE), permitting loading of DNA polymerase. After initiation quickly degrades to an ADP-DnaA complex that is not apt for DNA replication. Binds acidic phospholipids.</text>
</comment>
<dbReference type="InterPro" id="IPR013159">
    <property type="entry name" value="DnaA_C"/>
</dbReference>
<dbReference type="InterPro" id="IPR003593">
    <property type="entry name" value="AAA+_ATPase"/>
</dbReference>
<dbReference type="HAMAP" id="MF_00377">
    <property type="entry name" value="DnaA_bact"/>
    <property type="match status" value="1"/>
</dbReference>
<evidence type="ECO:0000256" key="3">
    <source>
        <dbReference type="ARBA" id="ARBA00022705"/>
    </source>
</evidence>
<gene>
    <name evidence="8 14" type="primary">dnaA</name>
    <name evidence="14" type="ORF">IAD51_00990</name>
</gene>
<feature type="binding site" evidence="8">
    <location>
        <position position="165"/>
    </location>
    <ligand>
        <name>ATP</name>
        <dbReference type="ChEBI" id="CHEBI:30616"/>
    </ligand>
</feature>
<comment type="subunit">
    <text evidence="8">Oligomerizes as a right-handed, spiral filament on DNA at oriC.</text>
</comment>
<evidence type="ECO:0000256" key="11">
    <source>
        <dbReference type="RuleBase" id="RU004227"/>
    </source>
</evidence>
<dbReference type="InterPro" id="IPR027417">
    <property type="entry name" value="P-loop_NTPase"/>
</dbReference>
<evidence type="ECO:0000259" key="13">
    <source>
        <dbReference type="SMART" id="SM00760"/>
    </source>
</evidence>
<dbReference type="GO" id="GO:0006275">
    <property type="term" value="P:regulation of DNA replication"/>
    <property type="evidence" value="ECO:0007669"/>
    <property type="project" value="UniProtKB-UniRule"/>
</dbReference>
<dbReference type="SUPFAM" id="SSF52540">
    <property type="entry name" value="P-loop containing nucleoside triphosphate hydrolases"/>
    <property type="match status" value="1"/>
</dbReference>
<keyword evidence="5 8" id="KW-0067">ATP-binding</keyword>
<evidence type="ECO:0000256" key="6">
    <source>
        <dbReference type="ARBA" id="ARBA00023121"/>
    </source>
</evidence>
<evidence type="ECO:0000259" key="12">
    <source>
        <dbReference type="SMART" id="SM00382"/>
    </source>
</evidence>
<dbReference type="Pfam" id="PF11638">
    <property type="entry name" value="DnaA_N"/>
    <property type="match status" value="1"/>
</dbReference>
<dbReference type="PROSITE" id="PS01008">
    <property type="entry name" value="DNAA"/>
    <property type="match status" value="1"/>
</dbReference>
<keyword evidence="4 8" id="KW-0547">Nucleotide-binding</keyword>
<dbReference type="GO" id="GO:0005737">
    <property type="term" value="C:cytoplasm"/>
    <property type="evidence" value="ECO:0007669"/>
    <property type="project" value="UniProtKB-SubCell"/>
</dbReference>
<comment type="caution">
    <text evidence="8">Lacks conserved residue(s) required for the propagation of feature annotation.</text>
</comment>
<evidence type="ECO:0000256" key="2">
    <source>
        <dbReference type="ARBA" id="ARBA00022490"/>
    </source>
</evidence>
<dbReference type="Proteomes" id="UP000824088">
    <property type="component" value="Unassembled WGS sequence"/>
</dbReference>
<reference evidence="14" key="2">
    <citation type="journal article" date="2021" name="PeerJ">
        <title>Extensive microbial diversity within the chicken gut microbiome revealed by metagenomics and culture.</title>
        <authorList>
            <person name="Gilroy R."/>
            <person name="Ravi A."/>
            <person name="Getino M."/>
            <person name="Pursley I."/>
            <person name="Horton D.L."/>
            <person name="Alikhan N.F."/>
            <person name="Baker D."/>
            <person name="Gharbi K."/>
            <person name="Hall N."/>
            <person name="Watson M."/>
            <person name="Adriaenssens E.M."/>
            <person name="Foster-Nyarko E."/>
            <person name="Jarju S."/>
            <person name="Secka A."/>
            <person name="Antonio M."/>
            <person name="Oren A."/>
            <person name="Chaudhuri R.R."/>
            <person name="La Ragione R."/>
            <person name="Hildebrand F."/>
            <person name="Pallen M.J."/>
        </authorList>
    </citation>
    <scope>NUCLEOTIDE SEQUENCE</scope>
    <source>
        <strain evidence="14">1063</strain>
    </source>
</reference>
<dbReference type="AlphaFoldDB" id="A0A9D1HQS6"/>
<keyword evidence="6 8" id="KW-0446">Lipid-binding</keyword>
<feature type="region of interest" description="Domain I, interacts with DnaA modulators" evidence="8">
    <location>
        <begin position="1"/>
        <end position="91"/>
    </location>
</feature>
<dbReference type="SMART" id="SM00760">
    <property type="entry name" value="Bac_DnaA_C"/>
    <property type="match status" value="1"/>
</dbReference>
<dbReference type="GO" id="GO:0006270">
    <property type="term" value="P:DNA replication initiation"/>
    <property type="evidence" value="ECO:0007669"/>
    <property type="project" value="UniProtKB-UniRule"/>
</dbReference>
<evidence type="ECO:0000256" key="8">
    <source>
        <dbReference type="HAMAP-Rule" id="MF_00377"/>
    </source>
</evidence>
<dbReference type="Gene3D" id="1.10.8.60">
    <property type="match status" value="1"/>
</dbReference>
<accession>A0A9D1HQS6</accession>
<feature type="domain" description="AAA+ ATPase" evidence="12">
    <location>
        <begin position="150"/>
        <end position="281"/>
    </location>
</feature>
<keyword evidence="7 8" id="KW-0238">DNA-binding</keyword>
<evidence type="ECO:0000256" key="4">
    <source>
        <dbReference type="ARBA" id="ARBA00022741"/>
    </source>
</evidence>
<dbReference type="PANTHER" id="PTHR30050:SF2">
    <property type="entry name" value="CHROMOSOMAL REPLICATION INITIATOR PROTEIN DNAA"/>
    <property type="match status" value="1"/>
</dbReference>
<dbReference type="Pfam" id="PF08299">
    <property type="entry name" value="Bac_DnaA_C"/>
    <property type="match status" value="1"/>
</dbReference>
<dbReference type="Gene3D" id="3.30.300.180">
    <property type="match status" value="1"/>
</dbReference>
<dbReference type="PRINTS" id="PR00051">
    <property type="entry name" value="DNAA"/>
</dbReference>
<protein>
    <recommendedName>
        <fullName evidence="8 9">Chromosomal replication initiator protein DnaA</fullName>
    </recommendedName>
</protein>
<evidence type="ECO:0000256" key="1">
    <source>
        <dbReference type="ARBA" id="ARBA00006583"/>
    </source>
</evidence>
<dbReference type="PANTHER" id="PTHR30050">
    <property type="entry name" value="CHROMOSOMAL REPLICATION INITIATOR PROTEIN DNAA"/>
    <property type="match status" value="1"/>
</dbReference>
<evidence type="ECO:0000256" key="9">
    <source>
        <dbReference type="NCBIfam" id="TIGR00362"/>
    </source>
</evidence>
<evidence type="ECO:0000313" key="15">
    <source>
        <dbReference type="Proteomes" id="UP000824088"/>
    </source>
</evidence>
<feature type="binding site" evidence="8">
    <location>
        <position position="161"/>
    </location>
    <ligand>
        <name>ATP</name>
        <dbReference type="ChEBI" id="CHEBI:30616"/>
    </ligand>
</feature>
<evidence type="ECO:0000256" key="7">
    <source>
        <dbReference type="ARBA" id="ARBA00023125"/>
    </source>
</evidence>
<dbReference type="FunFam" id="3.40.50.300:FF:000668">
    <property type="entry name" value="Chromosomal replication initiator protein DnaA"/>
    <property type="match status" value="1"/>
</dbReference>
<dbReference type="GO" id="GO:0005524">
    <property type="term" value="F:ATP binding"/>
    <property type="evidence" value="ECO:0007669"/>
    <property type="project" value="UniProtKB-UniRule"/>
</dbReference>
<evidence type="ECO:0000256" key="5">
    <source>
        <dbReference type="ARBA" id="ARBA00022840"/>
    </source>
</evidence>
<dbReference type="GO" id="GO:0008289">
    <property type="term" value="F:lipid binding"/>
    <property type="evidence" value="ECO:0007669"/>
    <property type="project" value="UniProtKB-KW"/>
</dbReference>
<dbReference type="NCBIfam" id="TIGR00362">
    <property type="entry name" value="DnaA"/>
    <property type="match status" value="1"/>
</dbReference>
<dbReference type="CDD" id="cd06571">
    <property type="entry name" value="Bac_DnaA_C"/>
    <property type="match status" value="1"/>
</dbReference>
<dbReference type="GO" id="GO:0005886">
    <property type="term" value="C:plasma membrane"/>
    <property type="evidence" value="ECO:0007669"/>
    <property type="project" value="TreeGrafter"/>
</dbReference>
<dbReference type="CDD" id="cd00009">
    <property type="entry name" value="AAA"/>
    <property type="match status" value="1"/>
</dbReference>
<comment type="subcellular location">
    <subcellularLocation>
        <location evidence="8">Cytoplasm</location>
    </subcellularLocation>
</comment>
<name>A0A9D1HQS6_9FIRM</name>
<evidence type="ECO:0000256" key="10">
    <source>
        <dbReference type="RuleBase" id="RU000577"/>
    </source>
</evidence>
<comment type="similarity">
    <text evidence="1 8 11">Belongs to the DnaA family.</text>
</comment>
<sequence length="458" mass="52240">MIGKEEFWDDVKNELSKTMQTISYEIWIEKLEPVCFVDSTFVLAANTAMAKKTIDRSYLDQIREVVNSLDSFVTDVEIIVKDQEGEYLEKQSVSLPDKGLIVDEKYSHKNKGEKASPFLEKYTFETFVQGKSNEYALAAAKTVAENPGGKYNPLFIYSGVGLGKTHLLHAIGNYLRKKSPKTKVVYANCETMINELISVIRGGNNEDSNRFREKYRACDVLMIDDIQFLSGKEATQEAFFHIFNDLYQSNKQIIITSDRAPKDLPTLEDRLRTRFSWGLSVDIQPPNMETRVAILKMKAAHENFKLSDEVAEFIAENATTNIREMEGLLNKIIFFSSLANRVIDTKELAYDALQDFIDEKKETLDAEDIVSTVCRYFNITTADIFSKKKTKNIVEPRMIAIYLITDLLSMPLISIGQLFGGRDHTTVIHARDKISEEIKTNPRIKIIVADLKNMLLNR</sequence>
<keyword evidence="3 8" id="KW-0235">DNA replication</keyword>
<dbReference type="GO" id="GO:0003688">
    <property type="term" value="F:DNA replication origin binding"/>
    <property type="evidence" value="ECO:0007669"/>
    <property type="project" value="UniProtKB-UniRule"/>
</dbReference>
<comment type="domain">
    <text evidence="8">Domain I is involved in oligomerization and binding regulators, domain II is flexibile and of varying length in different bacteria, domain III forms the AAA+ region, while domain IV binds dsDNA.</text>
</comment>
<feature type="region of interest" description="Domain IV, binds dsDNA" evidence="8">
    <location>
        <begin position="337"/>
        <end position="458"/>
    </location>
</feature>
<feature type="binding site" evidence="8">
    <location>
        <position position="163"/>
    </location>
    <ligand>
        <name>ATP</name>
        <dbReference type="ChEBI" id="CHEBI:30616"/>
    </ligand>
</feature>
<dbReference type="EMBL" id="DVMN01000015">
    <property type="protein sequence ID" value="HIU20809.1"/>
    <property type="molecule type" value="Genomic_DNA"/>
</dbReference>
<dbReference type="SMART" id="SM00382">
    <property type="entry name" value="AAA"/>
    <property type="match status" value="1"/>
</dbReference>
<proteinExistence type="inferred from homology"/>
<dbReference type="Pfam" id="PF00308">
    <property type="entry name" value="Bac_DnaA"/>
    <property type="match status" value="1"/>
</dbReference>
<dbReference type="Gene3D" id="3.40.50.300">
    <property type="entry name" value="P-loop containing nucleotide triphosphate hydrolases"/>
    <property type="match status" value="1"/>
</dbReference>
<reference evidence="14" key="1">
    <citation type="submission" date="2020-10" db="EMBL/GenBank/DDBJ databases">
        <authorList>
            <person name="Gilroy R."/>
        </authorList>
    </citation>
    <scope>NUCLEOTIDE SEQUENCE</scope>
    <source>
        <strain evidence="14">1063</strain>
    </source>
</reference>
<dbReference type="InterPro" id="IPR013317">
    <property type="entry name" value="DnaA_dom"/>
</dbReference>
<evidence type="ECO:0000313" key="14">
    <source>
        <dbReference type="EMBL" id="HIU20809.1"/>
    </source>
</evidence>
<dbReference type="InterPro" id="IPR038454">
    <property type="entry name" value="DnaA_N_sf"/>
</dbReference>
<dbReference type="InterPro" id="IPR024633">
    <property type="entry name" value="DnaA_N_dom"/>
</dbReference>
<feature type="domain" description="Chromosomal replication initiator DnaA C-terminal" evidence="13">
    <location>
        <begin position="365"/>
        <end position="434"/>
    </location>
</feature>
<dbReference type="InterPro" id="IPR001957">
    <property type="entry name" value="Chromosome_initiator_DnaA"/>
</dbReference>
<comment type="caution">
    <text evidence="14">The sequence shown here is derived from an EMBL/GenBank/DDBJ whole genome shotgun (WGS) entry which is preliminary data.</text>
</comment>
<dbReference type="SUPFAM" id="SSF48295">
    <property type="entry name" value="TrpR-like"/>
    <property type="match status" value="1"/>
</dbReference>
<dbReference type="InterPro" id="IPR018312">
    <property type="entry name" value="Chromosome_initiator_DnaA_CS"/>
</dbReference>
<dbReference type="InterPro" id="IPR020591">
    <property type="entry name" value="Chromosome_initiator_DnaA-like"/>
</dbReference>
<feature type="binding site" evidence="8">
    <location>
        <position position="164"/>
    </location>
    <ligand>
        <name>ATP</name>
        <dbReference type="ChEBI" id="CHEBI:30616"/>
    </ligand>
</feature>
<dbReference type="Gene3D" id="1.10.1750.10">
    <property type="match status" value="1"/>
</dbReference>
<dbReference type="InterPro" id="IPR010921">
    <property type="entry name" value="Trp_repressor/repl_initiator"/>
</dbReference>
<organism evidence="14 15">
    <name type="scientific">Candidatus Limadaptatus stercorigallinarum</name>
    <dbReference type="NCBI Taxonomy" id="2840845"/>
    <lineage>
        <taxon>Bacteria</taxon>
        <taxon>Bacillati</taxon>
        <taxon>Bacillota</taxon>
        <taxon>Clostridia</taxon>
        <taxon>Eubacteriales</taxon>
        <taxon>Candidatus Limadaptatus</taxon>
    </lineage>
</organism>